<protein>
    <submittedName>
        <fullName evidence="1">Uncharacterized protein</fullName>
    </submittedName>
</protein>
<keyword evidence="2" id="KW-1185">Reference proteome</keyword>
<organism evidence="1 2">
    <name type="scientific">Micromonospora vulcania</name>
    <dbReference type="NCBI Taxonomy" id="1441873"/>
    <lineage>
        <taxon>Bacteria</taxon>
        <taxon>Bacillati</taxon>
        <taxon>Actinomycetota</taxon>
        <taxon>Actinomycetes</taxon>
        <taxon>Micromonosporales</taxon>
        <taxon>Micromonosporaceae</taxon>
        <taxon>Micromonospora</taxon>
    </lineage>
</organism>
<accession>A0ABW1H1F5</accession>
<name>A0ABW1H1F5_9ACTN</name>
<dbReference type="RefSeq" id="WP_377507840.1">
    <property type="nucleotide sequence ID" value="NZ_JBHSQS010000004.1"/>
</dbReference>
<gene>
    <name evidence="1" type="ORF">ACFQGL_08245</name>
</gene>
<reference evidence="2" key="1">
    <citation type="journal article" date="2019" name="Int. J. Syst. Evol. Microbiol.">
        <title>The Global Catalogue of Microorganisms (GCM) 10K type strain sequencing project: providing services to taxonomists for standard genome sequencing and annotation.</title>
        <authorList>
            <consortium name="The Broad Institute Genomics Platform"/>
            <consortium name="The Broad Institute Genome Sequencing Center for Infectious Disease"/>
            <person name="Wu L."/>
            <person name="Ma J."/>
        </authorList>
    </citation>
    <scope>NUCLEOTIDE SEQUENCE [LARGE SCALE GENOMIC DNA]</scope>
    <source>
        <strain evidence="2">CGMCC 4.7144</strain>
    </source>
</reference>
<dbReference type="Proteomes" id="UP001596226">
    <property type="component" value="Unassembled WGS sequence"/>
</dbReference>
<evidence type="ECO:0000313" key="1">
    <source>
        <dbReference type="EMBL" id="MFC5923331.1"/>
    </source>
</evidence>
<dbReference type="EMBL" id="JBHSQS010000004">
    <property type="protein sequence ID" value="MFC5923331.1"/>
    <property type="molecule type" value="Genomic_DNA"/>
</dbReference>
<sequence>MSNSEKSKVVRPEDVLPDNADVTVMNGGVPVRKGTIGAFISNAKNLSELESGTPAYDEVVAQLRALTPALTAVGVFDIFEVRSPELREIIADA</sequence>
<proteinExistence type="predicted"/>
<evidence type="ECO:0000313" key="2">
    <source>
        <dbReference type="Proteomes" id="UP001596226"/>
    </source>
</evidence>
<comment type="caution">
    <text evidence="1">The sequence shown here is derived from an EMBL/GenBank/DDBJ whole genome shotgun (WGS) entry which is preliminary data.</text>
</comment>